<evidence type="ECO:0000313" key="3">
    <source>
        <dbReference type="EMBL" id="NDV87915.1"/>
    </source>
</evidence>
<dbReference type="GO" id="GO:0008195">
    <property type="term" value="F:phosphatidate phosphatase activity"/>
    <property type="evidence" value="ECO:0007669"/>
    <property type="project" value="InterPro"/>
</dbReference>
<gene>
    <name evidence="3" type="ORF">GTW51_14510</name>
</gene>
<dbReference type="InterPro" id="IPR019236">
    <property type="entry name" value="APP1_cat"/>
</dbReference>
<accession>A0A6L9MJH4</accession>
<proteinExistence type="predicted"/>
<dbReference type="RefSeq" id="WP_163044742.1">
    <property type="nucleotide sequence ID" value="NZ_JAAAMJ010000011.1"/>
</dbReference>
<keyword evidence="4" id="KW-1185">Reference proteome</keyword>
<dbReference type="AlphaFoldDB" id="A0A6L9MJH4"/>
<dbReference type="InterPro" id="IPR052935">
    <property type="entry name" value="Mg2+_PAP"/>
</dbReference>
<feature type="region of interest" description="Disordered" evidence="1">
    <location>
        <begin position="379"/>
        <end position="400"/>
    </location>
</feature>
<organism evidence="3 4">
    <name type="scientific">Aurantimonas aggregata</name>
    <dbReference type="NCBI Taxonomy" id="2047720"/>
    <lineage>
        <taxon>Bacteria</taxon>
        <taxon>Pseudomonadati</taxon>
        <taxon>Pseudomonadota</taxon>
        <taxon>Alphaproteobacteria</taxon>
        <taxon>Hyphomicrobiales</taxon>
        <taxon>Aurantimonadaceae</taxon>
        <taxon>Aurantimonas</taxon>
    </lineage>
</organism>
<protein>
    <submittedName>
        <fullName evidence="3">DUF2183 domain-containing protein</fullName>
    </submittedName>
</protein>
<dbReference type="PANTHER" id="PTHR28208">
    <property type="entry name" value="PHOSPHATIDATE PHOSPHATASE APP1"/>
    <property type="match status" value="1"/>
</dbReference>
<dbReference type="Pfam" id="PF09949">
    <property type="entry name" value="APP1_cat"/>
    <property type="match status" value="1"/>
</dbReference>
<dbReference type="Proteomes" id="UP000476332">
    <property type="component" value="Unassembled WGS sequence"/>
</dbReference>
<evidence type="ECO:0000256" key="1">
    <source>
        <dbReference type="SAM" id="MobiDB-lite"/>
    </source>
</evidence>
<evidence type="ECO:0000259" key="2">
    <source>
        <dbReference type="Pfam" id="PF09949"/>
    </source>
</evidence>
<sequence>MPIRRYLLPVVGRSAVGWDRFRRRTRLRLGLTTTPILLPYRGLATNGRVGFEGRVIEDEGVVGAPPTTSRWRTLWRTYRRYQTEKVHEAHVQWTLGPQAGTERTDREGFFRVDTLIDESHLASPWTTATLRLEHAPGYRFEQREAQVKIRVVSARANFGIISDIDDTIVETGARRLIQHWRTVALNSAEGRIAFPGIACLYQAFAHGEDGPETNPVFYISSSPWNLHDLFEDFMRLCDIPHGPMFLKDFGLNKTQWLTGSHATHKLGAADRILAAYPHLTFVLFGDTGQSDATIYAELVERYPGRIHSVHLRDVTPKGFKPRVKRAIAAMEEAGIPVTSSPTLREAAEIAERDGLVASGTVDRLKQAVDDDCRNLESWSGPMPFRDTATHGVRKDGNSAG</sequence>
<dbReference type="PANTHER" id="PTHR28208:SF3">
    <property type="entry name" value="PHOSPHATIDATE PHOSPHATASE APP1"/>
    <property type="match status" value="1"/>
</dbReference>
<reference evidence="3 4" key="1">
    <citation type="submission" date="2020-01" db="EMBL/GenBank/DDBJ databases">
        <title>Genomes of bacteria type strains.</title>
        <authorList>
            <person name="Chen J."/>
            <person name="Zhu S."/>
            <person name="Chen J."/>
        </authorList>
    </citation>
    <scope>NUCLEOTIDE SEQUENCE [LARGE SCALE GENOMIC DNA]</scope>
    <source>
        <strain evidence="3 4">KCTC 52919</strain>
    </source>
</reference>
<evidence type="ECO:0000313" key="4">
    <source>
        <dbReference type="Proteomes" id="UP000476332"/>
    </source>
</evidence>
<comment type="caution">
    <text evidence="3">The sequence shown here is derived from an EMBL/GenBank/DDBJ whole genome shotgun (WGS) entry which is preliminary data.</text>
</comment>
<feature type="domain" description="Phosphatidate phosphatase APP1 catalytic" evidence="2">
    <location>
        <begin position="158"/>
        <end position="313"/>
    </location>
</feature>
<name>A0A6L9MJH4_9HYPH</name>
<dbReference type="EMBL" id="JAAAMJ010000011">
    <property type="protein sequence ID" value="NDV87915.1"/>
    <property type="molecule type" value="Genomic_DNA"/>
</dbReference>